<evidence type="ECO:0000313" key="2">
    <source>
        <dbReference type="EMBL" id="MET4577740.1"/>
    </source>
</evidence>
<evidence type="ECO:0000259" key="1">
    <source>
        <dbReference type="Pfam" id="PF00144"/>
    </source>
</evidence>
<evidence type="ECO:0000313" key="3">
    <source>
        <dbReference type="Proteomes" id="UP001549320"/>
    </source>
</evidence>
<dbReference type="EC" id="3.4.16.4" evidence="2"/>
<sequence>MHFDPSRRHFGRLAGAAALTPWLAACGGSSDQEAREEEYLKAVESMFRDYHPPGILAGVHLAGEAPWMGAFGLADVDAGTPLALNSSFPIRSITKSFTVTLLLRLVQTGQLALDHKIGRYFSGVPNGDLINLGDLAGNQSGLADYSVQPGFGQALIENTLRVWTPQELLAFSFAVEPGFLPGAQYEYSNTNTVLLGLLIEQVTGQPLPDVLTAQIFRPLGLSGTLYPYSAALPLPTPTSYSVNVLTGDVDDQPLISPTSLAGSGAMASTLADLLVWGEALGEGLLLNSSTQALRKSMSRDVTNGPEYDRYGLGIGQIGNWWGHTGTGVGFQVATMNHATRRATISVMLNSTPDPDSARQHFNMAQELFERLAAVV</sequence>
<keyword evidence="2" id="KW-0121">Carboxypeptidase</keyword>
<protein>
    <submittedName>
        <fullName evidence="2">D-alanyl-D-alanine carboxypeptidase</fullName>
        <ecNumber evidence="2">3.4.16.4</ecNumber>
    </submittedName>
</protein>
<keyword evidence="2" id="KW-0378">Hydrolase</keyword>
<reference evidence="2 3" key="1">
    <citation type="submission" date="2024-06" db="EMBL/GenBank/DDBJ databases">
        <title>Sorghum-associated microbial communities from plants grown in Nebraska, USA.</title>
        <authorList>
            <person name="Schachtman D."/>
        </authorList>
    </citation>
    <scope>NUCLEOTIDE SEQUENCE [LARGE SCALE GENOMIC DNA]</scope>
    <source>
        <strain evidence="2 3">2709</strain>
    </source>
</reference>
<gene>
    <name evidence="2" type="ORF">ABIE13_002851</name>
</gene>
<dbReference type="PANTHER" id="PTHR46825:SF7">
    <property type="entry name" value="D-ALANYL-D-ALANINE CARBOXYPEPTIDASE"/>
    <property type="match status" value="1"/>
</dbReference>
<dbReference type="PANTHER" id="PTHR46825">
    <property type="entry name" value="D-ALANYL-D-ALANINE-CARBOXYPEPTIDASE/ENDOPEPTIDASE AMPH"/>
    <property type="match status" value="1"/>
</dbReference>
<dbReference type="RefSeq" id="WP_354444369.1">
    <property type="nucleotide sequence ID" value="NZ_JBEPSH010000005.1"/>
</dbReference>
<keyword evidence="2" id="KW-0645">Protease</keyword>
<dbReference type="SUPFAM" id="SSF56601">
    <property type="entry name" value="beta-lactamase/transpeptidase-like"/>
    <property type="match status" value="1"/>
</dbReference>
<dbReference type="InterPro" id="IPR006311">
    <property type="entry name" value="TAT_signal"/>
</dbReference>
<name>A0ABV2QAT7_9BURK</name>
<feature type="domain" description="Beta-lactamase-related" evidence="1">
    <location>
        <begin position="48"/>
        <end position="361"/>
    </location>
</feature>
<dbReference type="InterPro" id="IPR050491">
    <property type="entry name" value="AmpC-like"/>
</dbReference>
<dbReference type="Proteomes" id="UP001549320">
    <property type="component" value="Unassembled WGS sequence"/>
</dbReference>
<organism evidence="2 3">
    <name type="scientific">Ottowia thiooxydans</name>
    <dbReference type="NCBI Taxonomy" id="219182"/>
    <lineage>
        <taxon>Bacteria</taxon>
        <taxon>Pseudomonadati</taxon>
        <taxon>Pseudomonadota</taxon>
        <taxon>Betaproteobacteria</taxon>
        <taxon>Burkholderiales</taxon>
        <taxon>Comamonadaceae</taxon>
        <taxon>Ottowia</taxon>
    </lineage>
</organism>
<proteinExistence type="predicted"/>
<dbReference type="PROSITE" id="PS51257">
    <property type="entry name" value="PROKAR_LIPOPROTEIN"/>
    <property type="match status" value="1"/>
</dbReference>
<dbReference type="InterPro" id="IPR012338">
    <property type="entry name" value="Beta-lactam/transpept-like"/>
</dbReference>
<dbReference type="Pfam" id="PF00144">
    <property type="entry name" value="Beta-lactamase"/>
    <property type="match status" value="1"/>
</dbReference>
<dbReference type="InterPro" id="IPR001466">
    <property type="entry name" value="Beta-lactam-related"/>
</dbReference>
<dbReference type="PROSITE" id="PS51318">
    <property type="entry name" value="TAT"/>
    <property type="match status" value="1"/>
</dbReference>
<keyword evidence="3" id="KW-1185">Reference proteome</keyword>
<accession>A0ABV2QAT7</accession>
<comment type="caution">
    <text evidence="2">The sequence shown here is derived from an EMBL/GenBank/DDBJ whole genome shotgun (WGS) entry which is preliminary data.</text>
</comment>
<dbReference type="Gene3D" id="3.40.710.10">
    <property type="entry name" value="DD-peptidase/beta-lactamase superfamily"/>
    <property type="match status" value="1"/>
</dbReference>
<dbReference type="GO" id="GO:0009002">
    <property type="term" value="F:serine-type D-Ala-D-Ala carboxypeptidase activity"/>
    <property type="evidence" value="ECO:0007669"/>
    <property type="project" value="UniProtKB-EC"/>
</dbReference>
<dbReference type="EMBL" id="JBEPSH010000005">
    <property type="protein sequence ID" value="MET4577740.1"/>
    <property type="molecule type" value="Genomic_DNA"/>
</dbReference>